<keyword evidence="3" id="KW-1185">Reference proteome</keyword>
<keyword evidence="1" id="KW-0812">Transmembrane</keyword>
<proteinExistence type="predicted"/>
<protein>
    <submittedName>
        <fullName evidence="2">Uncharacterized protein</fullName>
    </submittedName>
</protein>
<organism evidence="2 3">
    <name type="scientific">Chitinophaga jiangningensis</name>
    <dbReference type="NCBI Taxonomy" id="1419482"/>
    <lineage>
        <taxon>Bacteria</taxon>
        <taxon>Pseudomonadati</taxon>
        <taxon>Bacteroidota</taxon>
        <taxon>Chitinophagia</taxon>
        <taxon>Chitinophagales</taxon>
        <taxon>Chitinophagaceae</taxon>
        <taxon>Chitinophaga</taxon>
    </lineage>
</organism>
<keyword evidence="1" id="KW-0472">Membrane</keyword>
<dbReference type="AlphaFoldDB" id="A0A1M6YHW8"/>
<evidence type="ECO:0000256" key="1">
    <source>
        <dbReference type="SAM" id="Phobius"/>
    </source>
</evidence>
<dbReference type="STRING" id="1419482.SAMN05444266_102325"/>
<dbReference type="RefSeq" id="WP_073079059.1">
    <property type="nucleotide sequence ID" value="NZ_FRBL01000002.1"/>
</dbReference>
<dbReference type="OrthoDB" id="662620at2"/>
<name>A0A1M6YHW8_9BACT</name>
<feature type="transmembrane region" description="Helical" evidence="1">
    <location>
        <begin position="12"/>
        <end position="36"/>
    </location>
</feature>
<accession>A0A1M6YHW8</accession>
<dbReference type="Proteomes" id="UP000184420">
    <property type="component" value="Unassembled WGS sequence"/>
</dbReference>
<keyword evidence="1" id="KW-1133">Transmembrane helix</keyword>
<evidence type="ECO:0000313" key="2">
    <source>
        <dbReference type="EMBL" id="SHL17818.1"/>
    </source>
</evidence>
<evidence type="ECO:0000313" key="3">
    <source>
        <dbReference type="Proteomes" id="UP000184420"/>
    </source>
</evidence>
<dbReference type="EMBL" id="FRBL01000002">
    <property type="protein sequence ID" value="SHL17818.1"/>
    <property type="molecule type" value="Genomic_DNA"/>
</dbReference>
<gene>
    <name evidence="2" type="ORF">SAMN05444266_102325</name>
</gene>
<reference evidence="2 3" key="1">
    <citation type="submission" date="2016-11" db="EMBL/GenBank/DDBJ databases">
        <authorList>
            <person name="Jaros S."/>
            <person name="Januszkiewicz K."/>
            <person name="Wedrychowicz H."/>
        </authorList>
    </citation>
    <scope>NUCLEOTIDE SEQUENCE [LARGE SCALE GENOMIC DNA]</scope>
    <source>
        <strain evidence="2 3">DSM 27406</strain>
    </source>
</reference>
<sequence length="171" mass="19999">MKPINLHELNRSYFNFIIHFVVLILFVLIGVACFFFTGRHELQLLSEQSRTYDQVAYYRDEVTSRFDNVLLKFRSLTQYVNADAQELSNQALLINAVQSDNNRVRGLLDERKQSDVVPSYELYGKMTRNVMILASLKDSLSQTRFQMESLREQLEDCDHSTKKAMKKLNGY</sequence>
<dbReference type="PROSITE" id="PS51257">
    <property type="entry name" value="PROKAR_LIPOPROTEIN"/>
    <property type="match status" value="1"/>
</dbReference>